<evidence type="ECO:0000259" key="1">
    <source>
        <dbReference type="Pfam" id="PF00149"/>
    </source>
</evidence>
<dbReference type="PANTHER" id="PTHR46546">
    <property type="entry name" value="SHEWANELLA-LIKE PROTEIN PHOSPHATASE 1"/>
    <property type="match status" value="1"/>
</dbReference>
<dbReference type="PANTHER" id="PTHR46546:SF4">
    <property type="entry name" value="SHEWANELLA-LIKE PROTEIN PHOSPHATASE 1"/>
    <property type="match status" value="1"/>
</dbReference>
<gene>
    <name evidence="2" type="ORF">NIOZUU159_00404</name>
</gene>
<proteinExistence type="predicted"/>
<dbReference type="Pfam" id="PF00149">
    <property type="entry name" value="Metallophos"/>
    <property type="match status" value="1"/>
</dbReference>
<dbReference type="InterPro" id="IPR029052">
    <property type="entry name" value="Metallo-depent_PP-like"/>
</dbReference>
<accession>A0A7S9SV29</accession>
<dbReference type="InterPro" id="IPR004843">
    <property type="entry name" value="Calcineurin-like_PHP"/>
</dbReference>
<dbReference type="GO" id="GO:0016787">
    <property type="term" value="F:hydrolase activity"/>
    <property type="evidence" value="ECO:0007669"/>
    <property type="project" value="InterPro"/>
</dbReference>
<feature type="domain" description="Calcineurin-like phosphoesterase" evidence="1">
    <location>
        <begin position="15"/>
        <end position="242"/>
    </location>
</feature>
<dbReference type="SUPFAM" id="SSF56300">
    <property type="entry name" value="Metallo-dependent phosphatases"/>
    <property type="match status" value="1"/>
</dbReference>
<reference evidence="2" key="1">
    <citation type="submission" date="2020-08" db="EMBL/GenBank/DDBJ databases">
        <title>Bridging the membrane lipid divide: bacteria of the FCB group superphylum have the potential to synthesize archaeal ether lipids.</title>
        <authorList>
            <person name="Villanueva L."/>
            <person name="von Meijenfeldt F.A.B."/>
            <person name="Westbye A.B."/>
            <person name="Yadav S."/>
            <person name="Hopmans E.C."/>
            <person name="Dutilh B.E."/>
            <person name="Sinninghe Damste J.S."/>
        </authorList>
    </citation>
    <scope>NUCLEOTIDE SEQUENCE</scope>
    <source>
        <strain evidence="2">NIOZ-UU159</strain>
    </source>
</reference>
<name>A0A7S9SV29_9VIRU</name>
<dbReference type="EMBL" id="MW030614">
    <property type="protein sequence ID" value="QPI16907.1"/>
    <property type="molecule type" value="Genomic_DNA"/>
</dbReference>
<protein>
    <submittedName>
        <fullName evidence="2">Calcineurin-like phosphoesterase</fullName>
    </submittedName>
</protein>
<sequence>MIGDDIIYEYPMCDRLVIIGDIHGDIKRLKTILIDAKIINNNIEWIAKPPNTVVVQMGDQIDSLNRDNSIPDWEVIDDVEVIYFTNLLDKFAKSKGGRFISIIGNHEFMNVIGNYSYVSSKSMSNNETKRRELFKTGGKLSPILCNRPIVLKIGELLFCHAGLTDNHIMILKKYNKNISYINRIWRNFVLHNNVLKEDKEIFDKILLDYEGILWTRNLGNKDELKKMLDSINCTFMFVGHTVMDGIKFYNEKVWLTDTGISRSFGTDRYQYMEIIGHHIYIKQIK</sequence>
<evidence type="ECO:0000313" key="2">
    <source>
        <dbReference type="EMBL" id="QPI16907.1"/>
    </source>
</evidence>
<dbReference type="Gene3D" id="3.60.21.10">
    <property type="match status" value="1"/>
</dbReference>
<organism evidence="2">
    <name type="scientific">Virus NIOZ-UU159</name>
    <dbReference type="NCBI Taxonomy" id="2763270"/>
    <lineage>
        <taxon>Viruses</taxon>
    </lineage>
</organism>